<keyword evidence="7" id="KW-1185">Reference proteome</keyword>
<name>A0ABR7D854_9BACT</name>
<evidence type="ECO:0000256" key="4">
    <source>
        <dbReference type="ARBA" id="ARBA00023284"/>
    </source>
</evidence>
<accession>A0ABR7D854</accession>
<evidence type="ECO:0000313" key="7">
    <source>
        <dbReference type="Proteomes" id="UP000646484"/>
    </source>
</evidence>
<dbReference type="InterPro" id="IPR000866">
    <property type="entry name" value="AhpC/TSA"/>
</dbReference>
<dbReference type="CDD" id="cd02966">
    <property type="entry name" value="TlpA_like_family"/>
    <property type="match status" value="1"/>
</dbReference>
<dbReference type="InterPro" id="IPR036249">
    <property type="entry name" value="Thioredoxin-like_sf"/>
</dbReference>
<sequence>MRKGIVVLILCIFSVYVFGQRTITGNTGTLDINKIYLCEVVHEYRGIHQVIDSAEVKNGQFTFVVKDARPELYFIGDTPWHGGYFFLDGNKIKLKPESISEEQIDWSVEGSPLDKKYREFKKRMYAETFGAIKDSLNALFYKAREAGNREEMKRIKEESEPYYDEGSERERELVKEYVQKNMENPFGMYLYYYNVFQRKDFPTLESIVSEKAYIDSFGKDAKNTSYLPKMGQKLDLYENCAIGHEAPEIVGLDTLGNPVKLSDFRGNYVLVDFWNSYCHWCREETPALLKALKQFKGKNFKILGVSSDRYKDKWIEAIHEDGSYWEHLMLEKGDDVMERYCIKGIPHIILVSPDGKILAKELRGEELVRVPEELMRF</sequence>
<keyword evidence="3" id="KW-1015">Disulfide bond</keyword>
<dbReference type="InterPro" id="IPR013766">
    <property type="entry name" value="Thioredoxin_domain"/>
</dbReference>
<dbReference type="Gene3D" id="3.40.30.10">
    <property type="entry name" value="Glutaredoxin"/>
    <property type="match status" value="1"/>
</dbReference>
<dbReference type="InterPro" id="IPR050553">
    <property type="entry name" value="Thioredoxin_ResA/DsbE_sf"/>
</dbReference>
<evidence type="ECO:0000256" key="2">
    <source>
        <dbReference type="ARBA" id="ARBA00022748"/>
    </source>
</evidence>
<dbReference type="SUPFAM" id="SSF52833">
    <property type="entry name" value="Thioredoxin-like"/>
    <property type="match status" value="1"/>
</dbReference>
<dbReference type="PANTHER" id="PTHR42852">
    <property type="entry name" value="THIOL:DISULFIDE INTERCHANGE PROTEIN DSBE"/>
    <property type="match status" value="1"/>
</dbReference>
<comment type="caution">
    <text evidence="6">The sequence shown here is derived from an EMBL/GenBank/DDBJ whole genome shotgun (WGS) entry which is preliminary data.</text>
</comment>
<dbReference type="PANTHER" id="PTHR42852:SF6">
    <property type="entry name" value="THIOL:DISULFIDE INTERCHANGE PROTEIN DSBE"/>
    <property type="match status" value="1"/>
</dbReference>
<evidence type="ECO:0000256" key="3">
    <source>
        <dbReference type="ARBA" id="ARBA00023157"/>
    </source>
</evidence>
<keyword evidence="2" id="KW-0201">Cytochrome c-type biogenesis</keyword>
<dbReference type="InterPro" id="IPR025380">
    <property type="entry name" value="DUF4369"/>
</dbReference>
<dbReference type="Proteomes" id="UP000646484">
    <property type="component" value="Unassembled WGS sequence"/>
</dbReference>
<dbReference type="PROSITE" id="PS51352">
    <property type="entry name" value="THIOREDOXIN_2"/>
    <property type="match status" value="1"/>
</dbReference>
<organism evidence="6 7">
    <name type="scientific">Butyricimonas hominis</name>
    <dbReference type="NCBI Taxonomy" id="2763032"/>
    <lineage>
        <taxon>Bacteria</taxon>
        <taxon>Pseudomonadati</taxon>
        <taxon>Bacteroidota</taxon>
        <taxon>Bacteroidia</taxon>
        <taxon>Bacteroidales</taxon>
        <taxon>Odoribacteraceae</taxon>
        <taxon>Butyricimonas</taxon>
    </lineage>
</organism>
<evidence type="ECO:0000256" key="1">
    <source>
        <dbReference type="ARBA" id="ARBA00004196"/>
    </source>
</evidence>
<reference evidence="6 7" key="1">
    <citation type="submission" date="2020-08" db="EMBL/GenBank/DDBJ databases">
        <title>Genome public.</title>
        <authorList>
            <person name="Liu C."/>
            <person name="Sun Q."/>
        </authorList>
    </citation>
    <scope>NUCLEOTIDE SEQUENCE [LARGE SCALE GENOMIC DNA]</scope>
    <source>
        <strain evidence="6 7">NSJ-56</strain>
    </source>
</reference>
<keyword evidence="4" id="KW-0676">Redox-active center</keyword>
<evidence type="ECO:0000313" key="6">
    <source>
        <dbReference type="EMBL" id="MBC5623520.1"/>
    </source>
</evidence>
<dbReference type="EMBL" id="JACOOH010000011">
    <property type="protein sequence ID" value="MBC5623520.1"/>
    <property type="molecule type" value="Genomic_DNA"/>
</dbReference>
<dbReference type="Pfam" id="PF00578">
    <property type="entry name" value="AhpC-TSA"/>
    <property type="match status" value="1"/>
</dbReference>
<protein>
    <submittedName>
        <fullName evidence="6">AhpC/TSA family protein</fullName>
    </submittedName>
</protein>
<gene>
    <name evidence="6" type="ORF">H8S64_20710</name>
</gene>
<dbReference type="RefSeq" id="WP_186978551.1">
    <property type="nucleotide sequence ID" value="NZ_JACOOH010000011.1"/>
</dbReference>
<proteinExistence type="predicted"/>
<comment type="subcellular location">
    <subcellularLocation>
        <location evidence="1">Cell envelope</location>
    </subcellularLocation>
</comment>
<feature type="domain" description="Thioredoxin" evidence="5">
    <location>
        <begin position="240"/>
        <end position="377"/>
    </location>
</feature>
<dbReference type="Pfam" id="PF14289">
    <property type="entry name" value="DUF4369"/>
    <property type="match status" value="1"/>
</dbReference>
<evidence type="ECO:0000259" key="5">
    <source>
        <dbReference type="PROSITE" id="PS51352"/>
    </source>
</evidence>